<keyword evidence="3" id="KW-1185">Reference proteome</keyword>
<feature type="compositionally biased region" description="Pro residues" evidence="1">
    <location>
        <begin position="67"/>
        <end position="78"/>
    </location>
</feature>
<accession>A0AAV5SDV4</accession>
<dbReference type="AlphaFoldDB" id="A0AAV5SDV4"/>
<gene>
    <name evidence="2" type="ORF">PENTCL1PPCAC_3726</name>
</gene>
<comment type="caution">
    <text evidence="2">The sequence shown here is derived from an EMBL/GenBank/DDBJ whole genome shotgun (WGS) entry which is preliminary data.</text>
</comment>
<feature type="region of interest" description="Disordered" evidence="1">
    <location>
        <begin position="1"/>
        <end position="32"/>
    </location>
</feature>
<name>A0AAV5SDV4_9BILA</name>
<organism evidence="2 3">
    <name type="scientific">Pristionchus entomophagus</name>
    <dbReference type="NCBI Taxonomy" id="358040"/>
    <lineage>
        <taxon>Eukaryota</taxon>
        <taxon>Metazoa</taxon>
        <taxon>Ecdysozoa</taxon>
        <taxon>Nematoda</taxon>
        <taxon>Chromadorea</taxon>
        <taxon>Rhabditida</taxon>
        <taxon>Rhabditina</taxon>
        <taxon>Diplogasteromorpha</taxon>
        <taxon>Diplogasteroidea</taxon>
        <taxon>Neodiplogasteridae</taxon>
        <taxon>Pristionchus</taxon>
    </lineage>
</organism>
<proteinExistence type="predicted"/>
<evidence type="ECO:0000313" key="3">
    <source>
        <dbReference type="Proteomes" id="UP001432027"/>
    </source>
</evidence>
<dbReference type="Proteomes" id="UP001432027">
    <property type="component" value="Unassembled WGS sequence"/>
</dbReference>
<dbReference type="EMBL" id="BTSX01000001">
    <property type="protein sequence ID" value="GMS81551.1"/>
    <property type="molecule type" value="Genomic_DNA"/>
</dbReference>
<sequence length="78" mass="8423">AEMSSLVSDRKRSARRALFPTHPPNKVAASSSEMRLQPVLMPRKRKIVDATSSGPSGQAPKPVVVVAPPPMQQPQPLQ</sequence>
<reference evidence="2" key="1">
    <citation type="submission" date="2023-10" db="EMBL/GenBank/DDBJ databases">
        <title>Genome assembly of Pristionchus species.</title>
        <authorList>
            <person name="Yoshida K."/>
            <person name="Sommer R.J."/>
        </authorList>
    </citation>
    <scope>NUCLEOTIDE SEQUENCE</scope>
    <source>
        <strain evidence="2">RS0144</strain>
    </source>
</reference>
<protein>
    <submittedName>
        <fullName evidence="2">Uncharacterized protein</fullName>
    </submittedName>
</protein>
<evidence type="ECO:0000313" key="2">
    <source>
        <dbReference type="EMBL" id="GMS81551.1"/>
    </source>
</evidence>
<feature type="region of interest" description="Disordered" evidence="1">
    <location>
        <begin position="49"/>
        <end position="78"/>
    </location>
</feature>
<feature type="non-terminal residue" evidence="2">
    <location>
        <position position="78"/>
    </location>
</feature>
<evidence type="ECO:0000256" key="1">
    <source>
        <dbReference type="SAM" id="MobiDB-lite"/>
    </source>
</evidence>
<feature type="non-terminal residue" evidence="2">
    <location>
        <position position="1"/>
    </location>
</feature>